<organism evidence="1 2">
    <name type="scientific">Piscinibacter aquaticus</name>
    <dbReference type="NCBI Taxonomy" id="392597"/>
    <lineage>
        <taxon>Bacteria</taxon>
        <taxon>Pseudomonadati</taxon>
        <taxon>Pseudomonadota</taxon>
        <taxon>Betaproteobacteria</taxon>
        <taxon>Burkholderiales</taxon>
        <taxon>Sphaerotilaceae</taxon>
        <taxon>Piscinibacter</taxon>
    </lineage>
</organism>
<gene>
    <name evidence="1" type="ORF">FSC37_21825</name>
</gene>
<name>A0A5C6U660_9BURK</name>
<protein>
    <submittedName>
        <fullName evidence="1">Uncharacterized protein</fullName>
    </submittedName>
</protein>
<sequence length="66" mass="7299">MTAGPSAARPVEKLLVAGRLIHNRWSRVCETSAPLPARARAGGCRRRRVRVTRSRGPLVRRAAGRR</sequence>
<dbReference type="Proteomes" id="UP000321832">
    <property type="component" value="Unassembled WGS sequence"/>
</dbReference>
<dbReference type="EMBL" id="VOPW01000001">
    <property type="protein sequence ID" value="TXC67376.1"/>
    <property type="molecule type" value="Genomic_DNA"/>
</dbReference>
<proteinExistence type="predicted"/>
<evidence type="ECO:0000313" key="2">
    <source>
        <dbReference type="Proteomes" id="UP000321832"/>
    </source>
</evidence>
<dbReference type="AlphaFoldDB" id="A0A5C6U660"/>
<comment type="caution">
    <text evidence="1">The sequence shown here is derived from an EMBL/GenBank/DDBJ whole genome shotgun (WGS) entry which is preliminary data.</text>
</comment>
<evidence type="ECO:0000313" key="1">
    <source>
        <dbReference type="EMBL" id="TXC67376.1"/>
    </source>
</evidence>
<reference evidence="1 2" key="1">
    <citation type="submission" date="2019-08" db="EMBL/GenBank/DDBJ databases">
        <authorList>
            <person name="Khan S.A."/>
            <person name="Jeon C.O."/>
            <person name="Jeong S.E."/>
        </authorList>
    </citation>
    <scope>NUCLEOTIDE SEQUENCE [LARGE SCALE GENOMIC DNA]</scope>
    <source>
        <strain evidence="2">IMCC1728</strain>
    </source>
</reference>
<keyword evidence="2" id="KW-1185">Reference proteome</keyword>
<accession>A0A5C6U660</accession>